<protein>
    <submittedName>
        <fullName evidence="4">1,4-alpha-galactosyltransferase (LgtC)</fullName>
        <ecNumber evidence="4">2.4.1.-</ecNumber>
    </submittedName>
</protein>
<evidence type="ECO:0000313" key="4">
    <source>
        <dbReference type="EMBL" id="STO92500.1"/>
    </source>
</evidence>
<dbReference type="Proteomes" id="UP000255264">
    <property type="component" value="Unassembled WGS sequence"/>
</dbReference>
<dbReference type="Gene3D" id="3.90.550.10">
    <property type="entry name" value="Spore Coat Polysaccharide Biosynthesis Protein SpsA, Chain A"/>
    <property type="match status" value="1"/>
</dbReference>
<dbReference type="InterPro" id="IPR029044">
    <property type="entry name" value="Nucleotide-diphossugar_trans"/>
</dbReference>
<proteinExistence type="predicted"/>
<evidence type="ECO:0000313" key="5">
    <source>
        <dbReference type="Proteomes" id="UP000255264"/>
    </source>
</evidence>
<reference evidence="4 5" key="1">
    <citation type="submission" date="2018-06" db="EMBL/GenBank/DDBJ databases">
        <authorList>
            <consortium name="Pathogen Informatics"/>
            <person name="Doyle S."/>
        </authorList>
    </citation>
    <scope>NUCLEOTIDE SEQUENCE [LARGE SCALE GENOMIC DNA]</scope>
    <source>
        <strain evidence="4 5">NCTC13335</strain>
    </source>
</reference>
<dbReference type="OrthoDB" id="9807549at2"/>
<evidence type="ECO:0000256" key="2">
    <source>
        <dbReference type="ARBA" id="ARBA00022679"/>
    </source>
</evidence>
<organism evidence="4 5">
    <name type="scientific">Haemophilus pittmaniae</name>
    <dbReference type="NCBI Taxonomy" id="249188"/>
    <lineage>
        <taxon>Bacteria</taxon>
        <taxon>Pseudomonadati</taxon>
        <taxon>Pseudomonadota</taxon>
        <taxon>Gammaproteobacteria</taxon>
        <taxon>Pasteurellales</taxon>
        <taxon>Pasteurellaceae</taxon>
        <taxon>Haemophilus</taxon>
    </lineage>
</organism>
<dbReference type="EC" id="2.4.1.-" evidence="4"/>
<dbReference type="SUPFAM" id="SSF53448">
    <property type="entry name" value="Nucleotide-diphospho-sugar transferases"/>
    <property type="match status" value="1"/>
</dbReference>
<keyword evidence="5" id="KW-1185">Reference proteome</keyword>
<name>A0A377IXZ8_9PAST</name>
<evidence type="ECO:0000256" key="1">
    <source>
        <dbReference type="ARBA" id="ARBA00022676"/>
    </source>
</evidence>
<dbReference type="PANTHER" id="PTHR13778">
    <property type="entry name" value="GLYCOSYLTRANSFERASE 8 DOMAIN-CONTAINING PROTEIN"/>
    <property type="match status" value="1"/>
</dbReference>
<keyword evidence="2 4" id="KW-0808">Transferase</keyword>
<gene>
    <name evidence="4" type="primary">lgtC</name>
    <name evidence="4" type="ORF">NCTC13335_00327</name>
</gene>
<dbReference type="GO" id="GO:0046872">
    <property type="term" value="F:metal ion binding"/>
    <property type="evidence" value="ECO:0007669"/>
    <property type="project" value="UniProtKB-KW"/>
</dbReference>
<evidence type="ECO:0000256" key="3">
    <source>
        <dbReference type="ARBA" id="ARBA00022723"/>
    </source>
</evidence>
<dbReference type="InterPro" id="IPR002495">
    <property type="entry name" value="Glyco_trans_8"/>
</dbReference>
<dbReference type="EMBL" id="UGHS01000001">
    <property type="protein sequence ID" value="STO92500.1"/>
    <property type="molecule type" value="Genomic_DNA"/>
</dbReference>
<dbReference type="InterPro" id="IPR050748">
    <property type="entry name" value="Glycosyltrans_8_dom-fam"/>
</dbReference>
<dbReference type="RefSeq" id="WP_115002688.1">
    <property type="nucleotide sequence ID" value="NZ_UGHS01000001.1"/>
</dbReference>
<keyword evidence="1 4" id="KW-0328">Glycosyltransferase</keyword>
<sequence length="296" mass="34985">MNIAFSSDNNYAPYLAISILSILKNNSYFKIYFYILDFGIEDDNRKIIEDIISKNGMNVRFIKVDKDSFSDFPLTISYISPATYARLNITKYIPNVDKLLYIDVDTLTNGSLNELWNTDIENYSLAACKDYFIEIDQVDYKPKIGLAEYSYFNAGVLLINMQRWRELNVLEVSLEWLAKYKDIIEYQDQDILNGIFKDDVKFINSRFNFTPAECGYIKYLKKRDIQFPAVIYHYPGPDNFWSIKSTHLKANLGYSLFKQICNDYPNFKAKFDEIDFKTKIKRLIKEIRYKLIYHIF</sequence>
<dbReference type="GO" id="GO:0016757">
    <property type="term" value="F:glycosyltransferase activity"/>
    <property type="evidence" value="ECO:0007669"/>
    <property type="project" value="UniProtKB-KW"/>
</dbReference>
<dbReference type="Pfam" id="PF01501">
    <property type="entry name" value="Glyco_transf_8"/>
    <property type="match status" value="1"/>
</dbReference>
<dbReference type="AlphaFoldDB" id="A0A377IXZ8"/>
<dbReference type="CDD" id="cd04194">
    <property type="entry name" value="GT8_A4GalT_like"/>
    <property type="match status" value="1"/>
</dbReference>
<accession>A0A377IXZ8</accession>
<dbReference type="PANTHER" id="PTHR13778:SF47">
    <property type="entry name" value="LIPOPOLYSACCHARIDE 1,3-GALACTOSYLTRANSFERASE"/>
    <property type="match status" value="1"/>
</dbReference>
<keyword evidence="3" id="KW-0479">Metal-binding</keyword>